<accession>A0ABY8RF48</accession>
<dbReference type="Gene3D" id="3.40.30.10">
    <property type="entry name" value="Glutaredoxin"/>
    <property type="match status" value="1"/>
</dbReference>
<dbReference type="InterPro" id="IPR050553">
    <property type="entry name" value="Thioredoxin_ResA/DsbE_sf"/>
</dbReference>
<feature type="domain" description="Thioredoxin-like fold" evidence="5">
    <location>
        <begin position="14"/>
        <end position="86"/>
    </location>
</feature>
<dbReference type="PANTHER" id="PTHR42852">
    <property type="entry name" value="THIOL:DISULFIDE INTERCHANGE PROTEIN DSBE"/>
    <property type="match status" value="1"/>
</dbReference>
<reference evidence="6 7" key="1">
    <citation type="submission" date="2023-05" db="EMBL/GenBank/DDBJ databases">
        <title>Genomic insight into Chryseobacterium sp. wdc7 isolated forest soil (Gotjawal).</title>
        <authorList>
            <person name="Park S.-J."/>
        </authorList>
    </citation>
    <scope>NUCLEOTIDE SEQUENCE [LARGE SCALE GENOMIC DNA]</scope>
    <source>
        <strain evidence="7">wdc7</strain>
    </source>
</reference>
<evidence type="ECO:0000256" key="3">
    <source>
        <dbReference type="ARBA" id="ARBA00023157"/>
    </source>
</evidence>
<keyword evidence="2" id="KW-0201">Cytochrome c-type biogenesis</keyword>
<comment type="subcellular location">
    <subcellularLocation>
        <location evidence="1">Cell envelope</location>
    </subcellularLocation>
</comment>
<dbReference type="PANTHER" id="PTHR42852:SF6">
    <property type="entry name" value="THIOL:DISULFIDE INTERCHANGE PROTEIN DSBE"/>
    <property type="match status" value="1"/>
</dbReference>
<keyword evidence="7" id="KW-1185">Reference proteome</keyword>
<dbReference type="Pfam" id="PF13905">
    <property type="entry name" value="Thioredoxin_8"/>
    <property type="match status" value="1"/>
</dbReference>
<gene>
    <name evidence="6" type="ORF">QGN23_04815</name>
</gene>
<dbReference type="InterPro" id="IPR012336">
    <property type="entry name" value="Thioredoxin-like_fold"/>
</dbReference>
<keyword evidence="3" id="KW-1015">Disulfide bond</keyword>
<dbReference type="RefSeq" id="WP_282905878.1">
    <property type="nucleotide sequence ID" value="NZ_CP124855.1"/>
</dbReference>
<evidence type="ECO:0000256" key="1">
    <source>
        <dbReference type="ARBA" id="ARBA00004196"/>
    </source>
</evidence>
<dbReference type="SUPFAM" id="SSF52833">
    <property type="entry name" value="Thioredoxin-like"/>
    <property type="match status" value="1"/>
</dbReference>
<dbReference type="CDD" id="cd02966">
    <property type="entry name" value="TlpA_like_family"/>
    <property type="match status" value="1"/>
</dbReference>
<dbReference type="EMBL" id="CP124855">
    <property type="protein sequence ID" value="WHF52601.1"/>
    <property type="molecule type" value="Genomic_DNA"/>
</dbReference>
<name>A0ABY8RF48_9FLAO</name>
<protein>
    <submittedName>
        <fullName evidence="6">TlpA disulfide reductase family protein</fullName>
    </submittedName>
</protein>
<evidence type="ECO:0000256" key="4">
    <source>
        <dbReference type="ARBA" id="ARBA00023284"/>
    </source>
</evidence>
<evidence type="ECO:0000313" key="6">
    <source>
        <dbReference type="EMBL" id="WHF52601.1"/>
    </source>
</evidence>
<evidence type="ECO:0000259" key="5">
    <source>
        <dbReference type="Pfam" id="PF13905"/>
    </source>
</evidence>
<sequence length="106" mass="12601">MHRKRYKHFSSNKLKRQCFTKCYKDKGFEIIVFSTDRTLDIANWRKTVDKNNLSWQNVLDENGVEAKKYNINQFPTTFLLDAEGNIIKKNISPEELAQFLEENLKN</sequence>
<proteinExistence type="predicted"/>
<dbReference type="Proteomes" id="UP001241656">
    <property type="component" value="Chromosome"/>
</dbReference>
<evidence type="ECO:0000256" key="2">
    <source>
        <dbReference type="ARBA" id="ARBA00022748"/>
    </source>
</evidence>
<keyword evidence="4" id="KW-0676">Redox-active center</keyword>
<dbReference type="InterPro" id="IPR036249">
    <property type="entry name" value="Thioredoxin-like_sf"/>
</dbReference>
<evidence type="ECO:0000313" key="7">
    <source>
        <dbReference type="Proteomes" id="UP001241656"/>
    </source>
</evidence>
<organism evidence="6 7">
    <name type="scientific">Chryseobacterium gotjawalense</name>
    <dbReference type="NCBI Taxonomy" id="3042315"/>
    <lineage>
        <taxon>Bacteria</taxon>
        <taxon>Pseudomonadati</taxon>
        <taxon>Bacteroidota</taxon>
        <taxon>Flavobacteriia</taxon>
        <taxon>Flavobacteriales</taxon>
        <taxon>Weeksellaceae</taxon>
        <taxon>Chryseobacterium group</taxon>
        <taxon>Chryseobacterium</taxon>
    </lineage>
</organism>